<evidence type="ECO:0000313" key="1">
    <source>
        <dbReference type="EMBL" id="QHS94637.1"/>
    </source>
</evidence>
<name>A0A6C0BQH2_9ZZZZ</name>
<accession>A0A6C0BQH2</accession>
<dbReference type="EMBL" id="MN739228">
    <property type="protein sequence ID" value="QHS94637.1"/>
    <property type="molecule type" value="Genomic_DNA"/>
</dbReference>
<proteinExistence type="predicted"/>
<sequence>MDNKEITDIIIQMNENIKENNEILKRIEYKLDNNVTTECEKMGTHINFIETIYERIRHPLNYICETYSNISPDLQRIGF</sequence>
<organism evidence="1">
    <name type="scientific">viral metagenome</name>
    <dbReference type="NCBI Taxonomy" id="1070528"/>
    <lineage>
        <taxon>unclassified sequences</taxon>
        <taxon>metagenomes</taxon>
        <taxon>organismal metagenomes</taxon>
    </lineage>
</organism>
<dbReference type="AlphaFoldDB" id="A0A6C0BQH2"/>
<reference evidence="1" key="1">
    <citation type="journal article" date="2020" name="Nature">
        <title>Giant virus diversity and host interactions through global metagenomics.</title>
        <authorList>
            <person name="Schulz F."/>
            <person name="Roux S."/>
            <person name="Paez-Espino D."/>
            <person name="Jungbluth S."/>
            <person name="Walsh D.A."/>
            <person name="Denef V.J."/>
            <person name="McMahon K.D."/>
            <person name="Konstantinidis K.T."/>
            <person name="Eloe-Fadrosh E.A."/>
            <person name="Kyrpides N.C."/>
            <person name="Woyke T."/>
        </authorList>
    </citation>
    <scope>NUCLEOTIDE SEQUENCE</scope>
    <source>
        <strain evidence="1">GVMAG-M-3300018416-45</strain>
    </source>
</reference>
<protein>
    <submittedName>
        <fullName evidence="1">Uncharacterized protein</fullName>
    </submittedName>
</protein>